<gene>
    <name evidence="2" type="ORF">IC63_06710</name>
</gene>
<protein>
    <recommendedName>
        <fullName evidence="1">N-acetyltransferase domain-containing protein</fullName>
    </recommendedName>
</protein>
<dbReference type="PROSITE" id="PS51186">
    <property type="entry name" value="GNAT"/>
    <property type="match status" value="1"/>
</dbReference>
<comment type="caution">
    <text evidence="2">The sequence shown here is derived from an EMBL/GenBank/DDBJ whole genome shotgun (WGS) entry which is preliminary data.</text>
</comment>
<dbReference type="SUPFAM" id="SSF55729">
    <property type="entry name" value="Acyl-CoA N-acyltransferases (Nat)"/>
    <property type="match status" value="1"/>
</dbReference>
<feature type="domain" description="N-acetyltransferase" evidence="1">
    <location>
        <begin position="1"/>
        <end position="97"/>
    </location>
</feature>
<dbReference type="CDD" id="cd04301">
    <property type="entry name" value="NAT_SF"/>
    <property type="match status" value="1"/>
</dbReference>
<organism evidence="2 3">
    <name type="scientific">Paracoccus sphaerophysae</name>
    <dbReference type="NCBI Taxonomy" id="690417"/>
    <lineage>
        <taxon>Bacteria</taxon>
        <taxon>Pseudomonadati</taxon>
        <taxon>Pseudomonadota</taxon>
        <taxon>Alphaproteobacteria</taxon>
        <taxon>Rhodobacterales</taxon>
        <taxon>Paracoccaceae</taxon>
        <taxon>Paracoccus</taxon>
    </lineage>
</organism>
<dbReference type="InterPro" id="IPR000182">
    <property type="entry name" value="GNAT_dom"/>
</dbReference>
<dbReference type="STRING" id="690417.IC63_06710"/>
<accession>A0A099FAZ0</accession>
<name>A0A099FAZ0_9RHOB</name>
<evidence type="ECO:0000313" key="3">
    <source>
        <dbReference type="Proteomes" id="UP000029917"/>
    </source>
</evidence>
<keyword evidence="3" id="KW-1185">Reference proteome</keyword>
<dbReference type="EMBL" id="JRKS01000015">
    <property type="protein sequence ID" value="KGJ07895.1"/>
    <property type="molecule type" value="Genomic_DNA"/>
</dbReference>
<dbReference type="InterPro" id="IPR016181">
    <property type="entry name" value="Acyl_CoA_acyltransferase"/>
</dbReference>
<dbReference type="Pfam" id="PF00583">
    <property type="entry name" value="Acetyltransf_1"/>
    <property type="match status" value="1"/>
</dbReference>
<dbReference type="Proteomes" id="UP000029917">
    <property type="component" value="Unassembled WGS sequence"/>
</dbReference>
<evidence type="ECO:0000313" key="2">
    <source>
        <dbReference type="EMBL" id="KGJ07895.1"/>
    </source>
</evidence>
<dbReference type="Gene3D" id="3.40.630.30">
    <property type="match status" value="1"/>
</dbReference>
<dbReference type="GO" id="GO:0016747">
    <property type="term" value="F:acyltransferase activity, transferring groups other than amino-acyl groups"/>
    <property type="evidence" value="ECO:0007669"/>
    <property type="project" value="InterPro"/>
</dbReference>
<dbReference type="AlphaFoldDB" id="A0A099FAZ0"/>
<reference evidence="2 3" key="2">
    <citation type="submission" date="2014-10" db="EMBL/GenBank/DDBJ databases">
        <title>Paracoccus sanguinis sp. nov., isolated from clinical specimens of New York State patients.</title>
        <authorList>
            <person name="Mingle L.A."/>
            <person name="Cole J.A."/>
            <person name="Lapierre P."/>
            <person name="Musser K.A."/>
        </authorList>
    </citation>
    <scope>NUCLEOTIDE SEQUENCE [LARGE SCALE GENOMIC DNA]</scope>
    <source>
        <strain evidence="2 3">HAMBI 3106</strain>
    </source>
</reference>
<proteinExistence type="predicted"/>
<evidence type="ECO:0000259" key="1">
    <source>
        <dbReference type="PROSITE" id="PS51186"/>
    </source>
</evidence>
<reference evidence="2 3" key="1">
    <citation type="submission" date="2014-09" db="EMBL/GenBank/DDBJ databases">
        <authorList>
            <person name="McGinnis J.M."/>
            <person name="Wolfgang W.J."/>
        </authorList>
    </citation>
    <scope>NUCLEOTIDE SEQUENCE [LARGE SCALE GENOMIC DNA]</scope>
    <source>
        <strain evidence="2 3">HAMBI 3106</strain>
    </source>
</reference>
<sequence>MAVVGWQPGWTPGTEDIGWITAVYSRPAARRRGLMSALLRQIADRAAAARMVRLGLHVGLANTAARAVYRRAGFTETGAPFVNDRGIAEIEMHRPSLEPPAPSR</sequence>